<dbReference type="Pfam" id="PF03466">
    <property type="entry name" value="LysR_substrate"/>
    <property type="match status" value="1"/>
</dbReference>
<evidence type="ECO:0000313" key="7">
    <source>
        <dbReference type="EMBL" id="KKD57713.1"/>
    </source>
</evidence>
<dbReference type="CDD" id="cd08422">
    <property type="entry name" value="PBP2_CrgA_like"/>
    <property type="match status" value="1"/>
</dbReference>
<accession>A0A0F5ZPW0</accession>
<sequence length="315" mass="34700">MRPRADQRSAPTNSSRFHQQQELSKAGWVRLRGVSRMDAAIELTWTYYGVPANPLHRTTRRVSLTGPGEAALARFRQMLAIGEELQGELASDDPEPHGTLRVTASVSFGQSHLARAVAGFVARHPAARIELLLVDRMVNLVEERVDLAVRIARQIDPSLIARRLATCRSVLCATPSYLQARGTPTAPEHLAGHNCLTHHYVGKSLWQLHRDGRSLSVAVGGNISANEASLLLEAVRAGAGIAMLPTYQVAPLLRSGELIELLPEFSLDELGIHAVYASRRQQPAIMRRFLDFLAECFASPAFQDLDWRPPGKENT</sequence>
<gene>
    <name evidence="7" type="ORF">VM57_01995</name>
</gene>
<keyword evidence="3" id="KW-0238">DNA-binding</keyword>
<comment type="caution">
    <text evidence="7">The sequence shown here is derived from an EMBL/GenBank/DDBJ whole genome shotgun (WGS) entry which is preliminary data.</text>
</comment>
<proteinExistence type="inferred from homology"/>
<name>A0A0F5ZPW0_STEMA</name>
<evidence type="ECO:0000256" key="3">
    <source>
        <dbReference type="ARBA" id="ARBA00023125"/>
    </source>
</evidence>
<dbReference type="SUPFAM" id="SSF53850">
    <property type="entry name" value="Periplasmic binding protein-like II"/>
    <property type="match status" value="1"/>
</dbReference>
<dbReference type="InterPro" id="IPR058163">
    <property type="entry name" value="LysR-type_TF_proteobact-type"/>
</dbReference>
<dbReference type="EMBL" id="JZRZ01000004">
    <property type="protein sequence ID" value="KKD57713.1"/>
    <property type="molecule type" value="Genomic_DNA"/>
</dbReference>
<keyword evidence="4" id="KW-0804">Transcription</keyword>
<feature type="domain" description="LysR substrate-binding" evidence="6">
    <location>
        <begin position="95"/>
        <end position="295"/>
    </location>
</feature>
<keyword evidence="2" id="KW-0805">Transcription regulation</keyword>
<evidence type="ECO:0000256" key="2">
    <source>
        <dbReference type="ARBA" id="ARBA00023015"/>
    </source>
</evidence>
<dbReference type="GO" id="GO:0003700">
    <property type="term" value="F:DNA-binding transcription factor activity"/>
    <property type="evidence" value="ECO:0007669"/>
    <property type="project" value="TreeGrafter"/>
</dbReference>
<evidence type="ECO:0000313" key="8">
    <source>
        <dbReference type="Proteomes" id="UP000243478"/>
    </source>
</evidence>
<comment type="similarity">
    <text evidence="1">Belongs to the LysR transcriptional regulatory family.</text>
</comment>
<dbReference type="PATRIC" id="fig|40324.63.peg.741"/>
<dbReference type="GO" id="GO:0006351">
    <property type="term" value="P:DNA-templated transcription"/>
    <property type="evidence" value="ECO:0007669"/>
    <property type="project" value="TreeGrafter"/>
</dbReference>
<evidence type="ECO:0000256" key="1">
    <source>
        <dbReference type="ARBA" id="ARBA00009437"/>
    </source>
</evidence>
<protein>
    <submittedName>
        <fullName evidence="7">LysR family transcriptional regulator</fullName>
    </submittedName>
</protein>
<dbReference type="Gene3D" id="3.40.190.290">
    <property type="match status" value="1"/>
</dbReference>
<feature type="compositionally biased region" description="Polar residues" evidence="5">
    <location>
        <begin position="9"/>
        <end position="21"/>
    </location>
</feature>
<dbReference type="InterPro" id="IPR005119">
    <property type="entry name" value="LysR_subst-bd"/>
</dbReference>
<dbReference type="PANTHER" id="PTHR30537:SF35">
    <property type="entry name" value="TRANSCRIPTIONAL REGULATORY PROTEIN"/>
    <property type="match status" value="1"/>
</dbReference>
<dbReference type="PANTHER" id="PTHR30537">
    <property type="entry name" value="HTH-TYPE TRANSCRIPTIONAL REGULATOR"/>
    <property type="match status" value="1"/>
</dbReference>
<reference evidence="7 8" key="1">
    <citation type="submission" date="2015-03" db="EMBL/GenBank/DDBJ databases">
        <title>Draft genome of Stenotrophomonas maltophila isolated from urine specimen.</title>
        <authorList>
            <person name="Murugan N."/>
            <person name="Malathi J."/>
            <person name="Umashankar V."/>
            <person name="Madhavan H."/>
        </authorList>
    </citation>
    <scope>NUCLEOTIDE SEQUENCE [LARGE SCALE GENOMIC DNA]</scope>
    <source>
        <strain evidence="7 8">JMNMN1</strain>
    </source>
</reference>
<evidence type="ECO:0000256" key="5">
    <source>
        <dbReference type="SAM" id="MobiDB-lite"/>
    </source>
</evidence>
<evidence type="ECO:0000256" key="4">
    <source>
        <dbReference type="ARBA" id="ARBA00023163"/>
    </source>
</evidence>
<dbReference type="AlphaFoldDB" id="A0A0F5ZPW0"/>
<dbReference type="GO" id="GO:0043565">
    <property type="term" value="F:sequence-specific DNA binding"/>
    <property type="evidence" value="ECO:0007669"/>
    <property type="project" value="TreeGrafter"/>
</dbReference>
<feature type="region of interest" description="Disordered" evidence="5">
    <location>
        <begin position="1"/>
        <end position="21"/>
    </location>
</feature>
<organism evidence="7 8">
    <name type="scientific">Stenotrophomonas maltophilia</name>
    <name type="common">Pseudomonas maltophilia</name>
    <name type="synonym">Xanthomonas maltophilia</name>
    <dbReference type="NCBI Taxonomy" id="40324"/>
    <lineage>
        <taxon>Bacteria</taxon>
        <taxon>Pseudomonadati</taxon>
        <taxon>Pseudomonadota</taxon>
        <taxon>Gammaproteobacteria</taxon>
        <taxon>Lysobacterales</taxon>
        <taxon>Lysobacteraceae</taxon>
        <taxon>Stenotrophomonas</taxon>
        <taxon>Stenotrophomonas maltophilia group</taxon>
    </lineage>
</organism>
<dbReference type="Proteomes" id="UP000243478">
    <property type="component" value="Unassembled WGS sequence"/>
</dbReference>
<dbReference type="FunFam" id="3.40.190.290:FF:000001">
    <property type="entry name" value="Transcriptional regulator, LysR family"/>
    <property type="match status" value="1"/>
</dbReference>
<evidence type="ECO:0000259" key="6">
    <source>
        <dbReference type="Pfam" id="PF03466"/>
    </source>
</evidence>